<dbReference type="Pfam" id="PF13700">
    <property type="entry name" value="DUF4158"/>
    <property type="match status" value="1"/>
</dbReference>
<evidence type="ECO:0000259" key="5">
    <source>
        <dbReference type="Pfam" id="PF01526"/>
    </source>
</evidence>
<feature type="domain" description="DUF4158" evidence="6">
    <location>
        <begin position="12"/>
        <end position="152"/>
    </location>
</feature>
<evidence type="ECO:0000256" key="4">
    <source>
        <dbReference type="ARBA" id="ARBA00023172"/>
    </source>
</evidence>
<dbReference type="GO" id="GO:0004803">
    <property type="term" value="F:transposase activity"/>
    <property type="evidence" value="ECO:0007669"/>
    <property type="project" value="InterPro"/>
</dbReference>
<dbReference type="InterPro" id="IPR025296">
    <property type="entry name" value="DUF4158"/>
</dbReference>
<dbReference type="InterPro" id="IPR002513">
    <property type="entry name" value="Tn3_Tnp_DDE_dom"/>
</dbReference>
<accession>A0A9X6GCJ2</accession>
<comment type="caution">
    <text evidence="7">The sequence shown here is derived from an EMBL/GenBank/DDBJ whole genome shotgun (WGS) entry which is preliminary data.</text>
</comment>
<dbReference type="InterPro" id="IPR047653">
    <property type="entry name" value="Tn3-like_transpos"/>
</dbReference>
<evidence type="ECO:0000313" key="8">
    <source>
        <dbReference type="Proteomes" id="UP000190641"/>
    </source>
</evidence>
<reference evidence="7 8" key="1">
    <citation type="submission" date="2017-01" db="EMBL/GenBank/DDBJ databases">
        <title>Bacillus cereus isolates.</title>
        <authorList>
            <person name="Beno S.M."/>
        </authorList>
    </citation>
    <scope>NUCLEOTIDE SEQUENCE [LARGE SCALE GENOMIC DNA]</scope>
    <source>
        <strain evidence="7 8">FSL K6-1030</strain>
    </source>
</reference>
<evidence type="ECO:0000259" key="6">
    <source>
        <dbReference type="Pfam" id="PF13700"/>
    </source>
</evidence>
<dbReference type="Pfam" id="PF01526">
    <property type="entry name" value="DDE_Tnp_Tn3"/>
    <property type="match status" value="1"/>
</dbReference>
<gene>
    <name evidence="7" type="ORF">BLX06_32775</name>
</gene>
<proteinExistence type="inferred from homology"/>
<evidence type="ECO:0000313" key="7">
    <source>
        <dbReference type="EMBL" id="OOR71086.1"/>
    </source>
</evidence>
<feature type="domain" description="Tn3 transposase DDE" evidence="5">
    <location>
        <begin position="586"/>
        <end position="973"/>
    </location>
</feature>
<keyword evidence="3" id="KW-0238">DNA-binding</keyword>
<dbReference type="GO" id="GO:0003677">
    <property type="term" value="F:DNA binding"/>
    <property type="evidence" value="ECO:0007669"/>
    <property type="project" value="UniProtKB-KW"/>
</dbReference>
<protein>
    <submittedName>
        <fullName evidence="7">Tn3 family transposase</fullName>
    </submittedName>
</protein>
<evidence type="ECO:0000256" key="1">
    <source>
        <dbReference type="ARBA" id="ARBA00009402"/>
    </source>
</evidence>
<dbReference type="GO" id="GO:0006313">
    <property type="term" value="P:DNA transposition"/>
    <property type="evidence" value="ECO:0007669"/>
    <property type="project" value="InterPro"/>
</dbReference>
<comment type="similarity">
    <text evidence="1">Belongs to the transposase 7 family.</text>
</comment>
<dbReference type="EMBL" id="MUAU01000266">
    <property type="protein sequence ID" value="OOR71086.1"/>
    <property type="molecule type" value="Genomic_DNA"/>
</dbReference>
<sequence>MKQHWNLDREITSFILSSEELKLVNARYKLTRIGFAALLKYFQLFHQFPTKKSQIPSDMLHFLSKQLNLSLNSYHTYILDSKTARKHKQEILDFFGFKEEQDKDREFIRTWLYNRIYEYNLDANLLRKQLYIKYRTEKIVAPPEWQINQLIQQLIFQREQDFYQETYNKLSDSTLKKIDDLLDYWGYLESQESGSNEGETSEITFRKLTMGPGRLSQATLFNELDKLKTLLALELPMNLFSEIPPKVLQKYRLRATSEDKTELQRHKNPIRYTLLATFFWLKIKELNDNLIELLITLIHKIDGRAEKKVKMEMILEVKKVFGKNKMLIDLLETALQNPEGTIKDTLFPVVKPQILEDIVKELKYKKSMYQQKVHWKIRNSYSSSYRTAVTEILKLLDFKSNNHLHQPVIEAIELLRSYNGSKQITFSPHEAIPLGTEIIPRKWYDLVVTEDKNGDIRVNRINYEICVLHALRDKLKCREIWVAFSHRYRNPEEYLPADFEENRIQHYEELNQPLESQEKIDDLQKQLRAKLDMLNNNIPKNKKVKILSKHNGWISIAPNELSPEPKQLGRLKKELSNRWWMTNLIDILKETALRTGFINHFQSLATHERLDRDEIQKRLLLCLYGIGTNTGIKRVSSGDASMQYKALLYVKRKYIHVENLRIANQSVVNAILTERAEAIWGQGTTSCASDSSRVVAYDQNLRTQWFPRYRGPGVSVYWHVEEKSMCIYSQVNAPNSSEVAAMLHGLLNHDTDKEIDRNYVDTHGQSTVGFAFCHLLGFELLPRFKNIQSQKLYKASATDCYDDLSPVIAKRAINWDLIKRQYNEMVKYATALRVNTADTEAILKQFSKNSSHPTFLAFQELGKVIKTMFLCDYLASEQLRKEIHSGLNTVENWHSASDFIFYGQGGKIRRNELEEQEVAMLSLQLIQNCIIYINTLIIQQLLSEDEWKNRLDEEDYRALTPMIYSHINPYGEFRLDMDKRMAI</sequence>
<evidence type="ECO:0000256" key="2">
    <source>
        <dbReference type="ARBA" id="ARBA00022578"/>
    </source>
</evidence>
<dbReference type="AlphaFoldDB" id="A0A9X6GCJ2"/>
<dbReference type="NCBIfam" id="NF033527">
    <property type="entry name" value="transpos_Tn3"/>
    <property type="match status" value="1"/>
</dbReference>
<dbReference type="Proteomes" id="UP000190641">
    <property type="component" value="Unassembled WGS sequence"/>
</dbReference>
<keyword evidence="2" id="KW-0815">Transposition</keyword>
<evidence type="ECO:0000256" key="3">
    <source>
        <dbReference type="ARBA" id="ARBA00023125"/>
    </source>
</evidence>
<keyword evidence="4" id="KW-0233">DNA recombination</keyword>
<name>A0A9X6GCJ2_BACCE</name>
<dbReference type="RefSeq" id="WP_078188030.1">
    <property type="nucleotide sequence ID" value="NZ_CP090086.1"/>
</dbReference>
<organism evidence="7 8">
    <name type="scientific">Bacillus cereus</name>
    <dbReference type="NCBI Taxonomy" id="1396"/>
    <lineage>
        <taxon>Bacteria</taxon>
        <taxon>Bacillati</taxon>
        <taxon>Bacillota</taxon>
        <taxon>Bacilli</taxon>
        <taxon>Bacillales</taxon>
        <taxon>Bacillaceae</taxon>
        <taxon>Bacillus</taxon>
        <taxon>Bacillus cereus group</taxon>
    </lineage>
</organism>